<feature type="domain" description="AB hydrolase-1" evidence="3">
    <location>
        <begin position="33"/>
        <end position="164"/>
    </location>
</feature>
<organism evidence="4 5">
    <name type="scientific">Persicimonas caeni</name>
    <dbReference type="NCBI Taxonomy" id="2292766"/>
    <lineage>
        <taxon>Bacteria</taxon>
        <taxon>Deltaproteobacteria</taxon>
        <taxon>Bradymonadales</taxon>
        <taxon>Bradymonadaceae</taxon>
        <taxon>Persicimonas</taxon>
    </lineage>
</organism>
<dbReference type="Gene3D" id="3.40.50.1820">
    <property type="entry name" value="alpha/beta hydrolase"/>
    <property type="match status" value="1"/>
</dbReference>
<evidence type="ECO:0000256" key="2">
    <source>
        <dbReference type="ARBA" id="ARBA00023098"/>
    </source>
</evidence>
<keyword evidence="1" id="KW-0442">Lipid degradation</keyword>
<accession>A0A4Y6PUK7</accession>
<keyword evidence="2" id="KW-0443">Lipid metabolism</keyword>
<keyword evidence="4" id="KW-0378">Hydrolase</keyword>
<reference evidence="4 5" key="1">
    <citation type="submission" date="2019-06" db="EMBL/GenBank/DDBJ databases">
        <title>Persicimonas caeni gen. nov., sp. nov., a predatory bacterium isolated from solar saltern.</title>
        <authorList>
            <person name="Wang S."/>
        </authorList>
    </citation>
    <scope>NUCLEOTIDE SEQUENCE [LARGE SCALE GENOMIC DNA]</scope>
    <source>
        <strain evidence="4 5">YN101</strain>
    </source>
</reference>
<name>A0A4Y6PUK7_PERCE</name>
<keyword evidence="5" id="KW-1185">Reference proteome</keyword>
<dbReference type="SUPFAM" id="SSF53474">
    <property type="entry name" value="alpha/beta-Hydrolases"/>
    <property type="match status" value="1"/>
</dbReference>
<dbReference type="Proteomes" id="UP000315995">
    <property type="component" value="Chromosome"/>
</dbReference>
<protein>
    <submittedName>
        <fullName evidence="4">Alpha/beta hydrolase</fullName>
    </submittedName>
</protein>
<dbReference type="InterPro" id="IPR029058">
    <property type="entry name" value="AB_hydrolase_fold"/>
</dbReference>
<dbReference type="EMBL" id="CP041186">
    <property type="protein sequence ID" value="QDG52011.1"/>
    <property type="molecule type" value="Genomic_DNA"/>
</dbReference>
<dbReference type="Pfam" id="PF00561">
    <property type="entry name" value="Abhydrolase_1"/>
    <property type="match status" value="1"/>
</dbReference>
<gene>
    <name evidence="4" type="ORF">FIV42_15060</name>
</gene>
<dbReference type="InterPro" id="IPR000073">
    <property type="entry name" value="AB_hydrolase_1"/>
</dbReference>
<accession>A0A5B8Y5L0</accession>
<sequence>MLIDHTFRPNNFDGWRLDVTRYHDPEYFDPSRKPVVMIPGYGMNTFILNFHPTGPSMIEYLCSKGFEVWAANLRGQGDSQKVGGTLKYGFRELGLVDFPVVLDLVLEETQTEPDVENVHAVGCSLGASVLYGYLAHHQKNHRFASLIAIGGPLRWDEVHPLVKFAFQSPKVAALVPIRGTRLLAKTFLPMLKKVPWLLSIYMNADQIDLSEADEMVKTVDNPNPYLNVQIAKWINNRDLVVDGVNVTDALAHVEDLSILCLLANSDGIVPAGAANSVCRVATGSCSDVLVVGDDENWYAHADLFISEKAQETVFEPMSNWLTEVD</sequence>
<evidence type="ECO:0000256" key="1">
    <source>
        <dbReference type="ARBA" id="ARBA00022963"/>
    </source>
</evidence>
<evidence type="ECO:0000313" key="5">
    <source>
        <dbReference type="Proteomes" id="UP000315995"/>
    </source>
</evidence>
<evidence type="ECO:0000313" key="4">
    <source>
        <dbReference type="EMBL" id="QDG52011.1"/>
    </source>
</evidence>
<dbReference type="PANTHER" id="PTHR11005">
    <property type="entry name" value="LYSOSOMAL ACID LIPASE-RELATED"/>
    <property type="match status" value="1"/>
</dbReference>
<proteinExistence type="predicted"/>
<dbReference type="GO" id="GO:0016042">
    <property type="term" value="P:lipid catabolic process"/>
    <property type="evidence" value="ECO:0007669"/>
    <property type="project" value="UniProtKB-KW"/>
</dbReference>
<dbReference type="RefSeq" id="WP_141198488.1">
    <property type="nucleotide sequence ID" value="NZ_CP041186.1"/>
</dbReference>
<evidence type="ECO:0000259" key="3">
    <source>
        <dbReference type="Pfam" id="PF00561"/>
    </source>
</evidence>
<dbReference type="OrthoDB" id="5487895at2"/>
<dbReference type="AlphaFoldDB" id="A0A4Y6PUK7"/>
<dbReference type="GO" id="GO:0016787">
    <property type="term" value="F:hydrolase activity"/>
    <property type="evidence" value="ECO:0007669"/>
    <property type="project" value="UniProtKB-KW"/>
</dbReference>